<dbReference type="EMBL" id="LAZR01060300">
    <property type="protein sequence ID" value="KKK65976.1"/>
    <property type="molecule type" value="Genomic_DNA"/>
</dbReference>
<organism evidence="2">
    <name type="scientific">marine sediment metagenome</name>
    <dbReference type="NCBI Taxonomy" id="412755"/>
    <lineage>
        <taxon>unclassified sequences</taxon>
        <taxon>metagenomes</taxon>
        <taxon>ecological metagenomes</taxon>
    </lineage>
</organism>
<proteinExistence type="predicted"/>
<reference evidence="2" key="1">
    <citation type="journal article" date="2015" name="Nature">
        <title>Complex archaea that bridge the gap between prokaryotes and eukaryotes.</title>
        <authorList>
            <person name="Spang A."/>
            <person name="Saw J.H."/>
            <person name="Jorgensen S.L."/>
            <person name="Zaremba-Niedzwiedzka K."/>
            <person name="Martijn J."/>
            <person name="Lind A.E."/>
            <person name="van Eijk R."/>
            <person name="Schleper C."/>
            <person name="Guy L."/>
            <person name="Ettema T.J."/>
        </authorList>
    </citation>
    <scope>NUCLEOTIDE SEQUENCE</scope>
</reference>
<sequence>MWTVEANDSGIYEVEFPLYDQVVKFRVSARNKQHALNKSMAIWLRRRGLSISENIGPELRKWDNKARINRVEDSLTQKPGKEETVAPPITPSEDQMNLPGINAFVKTTDNQHPGAAIADSWKKSRKMQFMTFDQLAELIGDDPAFLSVKLDGELVALVLEEENVSAVTNKGTIRTEFPAALEAAELLGKKHKKAILIAEMYIVNEEGSPQTYMTASKILRNPDSGE</sequence>
<gene>
    <name evidence="2" type="ORF">LCGC14_2968740</name>
</gene>
<evidence type="ECO:0000313" key="2">
    <source>
        <dbReference type="EMBL" id="KKK65976.1"/>
    </source>
</evidence>
<comment type="caution">
    <text evidence="2">The sequence shown here is derived from an EMBL/GenBank/DDBJ whole genome shotgun (WGS) entry which is preliminary data.</text>
</comment>
<protein>
    <submittedName>
        <fullName evidence="2">Uncharacterized protein</fullName>
    </submittedName>
</protein>
<dbReference type="Gene3D" id="3.30.470.30">
    <property type="entry name" value="DNA ligase/mRNA capping enzyme"/>
    <property type="match status" value="1"/>
</dbReference>
<dbReference type="AlphaFoldDB" id="A0A0F9A192"/>
<name>A0A0F9A192_9ZZZZ</name>
<accession>A0A0F9A192</accession>
<feature type="non-terminal residue" evidence="2">
    <location>
        <position position="226"/>
    </location>
</feature>
<feature type="region of interest" description="Disordered" evidence="1">
    <location>
        <begin position="76"/>
        <end position="97"/>
    </location>
</feature>
<evidence type="ECO:0000256" key="1">
    <source>
        <dbReference type="SAM" id="MobiDB-lite"/>
    </source>
</evidence>